<comment type="caution">
    <text evidence="1">The sequence shown here is derived from an EMBL/GenBank/DDBJ whole genome shotgun (WGS) entry which is preliminary data.</text>
</comment>
<evidence type="ECO:0000313" key="1">
    <source>
        <dbReference type="EMBL" id="KAK9096253.1"/>
    </source>
</evidence>
<proteinExistence type="predicted"/>
<keyword evidence="2" id="KW-1185">Reference proteome</keyword>
<dbReference type="Proteomes" id="UP001417504">
    <property type="component" value="Unassembled WGS sequence"/>
</dbReference>
<accession>A0AAP0HP97</accession>
<dbReference type="EMBL" id="JBBNAE010000009">
    <property type="protein sequence ID" value="KAK9096253.1"/>
    <property type="molecule type" value="Genomic_DNA"/>
</dbReference>
<name>A0AAP0HP97_9MAGN</name>
<sequence length="280" mass="31632">MRVHLNELFVGMTKLLWIHKIPVPDCLRIPIVCEETEGDSFFGGEGEFEDKEEQVNFDAMPKFDVGDEDSIEDRVVFGDDGHVIEVISQSASPRILKTMVYDGVVDNYLIEKGVETNVKFAATRHFCSLADDMDEELAVDALQESHDGVFVDNDQDIFPQILILSNSVELVKISYEDKFAQNYKSREDPIFFEEDFDNFGEEPKFDIDGYDFIEDKLVFGKDGLVIEVVSLLEVPQVREEVVHNVSIHNDSLGLIAKAKVLKFATNDGVCVDGYLPKFSS</sequence>
<organism evidence="1 2">
    <name type="scientific">Stephania japonica</name>
    <dbReference type="NCBI Taxonomy" id="461633"/>
    <lineage>
        <taxon>Eukaryota</taxon>
        <taxon>Viridiplantae</taxon>
        <taxon>Streptophyta</taxon>
        <taxon>Embryophyta</taxon>
        <taxon>Tracheophyta</taxon>
        <taxon>Spermatophyta</taxon>
        <taxon>Magnoliopsida</taxon>
        <taxon>Ranunculales</taxon>
        <taxon>Menispermaceae</taxon>
        <taxon>Menispermoideae</taxon>
        <taxon>Cissampelideae</taxon>
        <taxon>Stephania</taxon>
    </lineage>
</organism>
<evidence type="ECO:0000313" key="2">
    <source>
        <dbReference type="Proteomes" id="UP001417504"/>
    </source>
</evidence>
<gene>
    <name evidence="1" type="ORF">Sjap_021750</name>
</gene>
<dbReference type="AlphaFoldDB" id="A0AAP0HP97"/>
<reference evidence="1 2" key="1">
    <citation type="submission" date="2024-01" db="EMBL/GenBank/DDBJ databases">
        <title>Genome assemblies of Stephania.</title>
        <authorList>
            <person name="Yang L."/>
        </authorList>
    </citation>
    <scope>NUCLEOTIDE SEQUENCE [LARGE SCALE GENOMIC DNA]</scope>
    <source>
        <strain evidence="1">QJT</strain>
        <tissue evidence="1">Leaf</tissue>
    </source>
</reference>
<protein>
    <submittedName>
        <fullName evidence="1">Uncharacterized protein</fullName>
    </submittedName>
</protein>